<keyword evidence="2" id="KW-0969">Cilium</keyword>
<organism evidence="2 3">
    <name type="scientific">Pectinatus haikarae</name>
    <dbReference type="NCBI Taxonomy" id="349096"/>
    <lineage>
        <taxon>Bacteria</taxon>
        <taxon>Bacillati</taxon>
        <taxon>Bacillota</taxon>
        <taxon>Negativicutes</taxon>
        <taxon>Selenomonadales</taxon>
        <taxon>Selenomonadaceae</taxon>
        <taxon>Pectinatus</taxon>
    </lineage>
</organism>
<dbReference type="SUPFAM" id="SSF160214">
    <property type="entry name" value="FlaG-like"/>
    <property type="match status" value="1"/>
</dbReference>
<evidence type="ECO:0000256" key="1">
    <source>
        <dbReference type="SAM" id="MobiDB-lite"/>
    </source>
</evidence>
<protein>
    <submittedName>
        <fullName evidence="2">Flagellar protein FlaG</fullName>
    </submittedName>
</protein>
<proteinExistence type="predicted"/>
<feature type="region of interest" description="Disordered" evidence="1">
    <location>
        <begin position="1"/>
        <end position="23"/>
    </location>
</feature>
<feature type="compositionally biased region" description="Basic and acidic residues" evidence="1">
    <location>
        <begin position="52"/>
        <end position="65"/>
    </location>
</feature>
<dbReference type="EMBL" id="JAUSUE010000002">
    <property type="protein sequence ID" value="MDQ0202836.1"/>
    <property type="molecule type" value="Genomic_DNA"/>
</dbReference>
<evidence type="ECO:0000313" key="2">
    <source>
        <dbReference type="EMBL" id="MDQ0202836.1"/>
    </source>
</evidence>
<keyword evidence="2" id="KW-0282">Flagellum</keyword>
<name>A0ABT9Y4S5_9FIRM</name>
<reference evidence="2 3" key="1">
    <citation type="submission" date="2023-07" db="EMBL/GenBank/DDBJ databases">
        <title>Genomic Encyclopedia of Type Strains, Phase IV (KMG-IV): sequencing the most valuable type-strain genomes for metagenomic binning, comparative biology and taxonomic classification.</title>
        <authorList>
            <person name="Goeker M."/>
        </authorList>
    </citation>
    <scope>NUCLEOTIDE SEQUENCE [LARGE SCALE GENOMIC DNA]</scope>
    <source>
        <strain evidence="2 3">DSM 16980</strain>
    </source>
</reference>
<dbReference type="PANTHER" id="PTHR37166">
    <property type="entry name" value="PROTEIN FLAG"/>
    <property type="match status" value="1"/>
</dbReference>
<dbReference type="InterPro" id="IPR005186">
    <property type="entry name" value="FlaG"/>
</dbReference>
<keyword evidence="2" id="KW-0966">Cell projection</keyword>
<dbReference type="Gene3D" id="3.30.160.170">
    <property type="entry name" value="FlaG-like"/>
    <property type="match status" value="1"/>
</dbReference>
<comment type="caution">
    <text evidence="2">The sequence shown here is derived from an EMBL/GenBank/DDBJ whole genome shotgun (WGS) entry which is preliminary data.</text>
</comment>
<dbReference type="PANTHER" id="PTHR37166:SF1">
    <property type="entry name" value="PROTEIN FLAG"/>
    <property type="match status" value="1"/>
</dbReference>
<feature type="compositionally biased region" description="Polar residues" evidence="1">
    <location>
        <begin position="1"/>
        <end position="22"/>
    </location>
</feature>
<dbReference type="Proteomes" id="UP001239167">
    <property type="component" value="Unassembled WGS sequence"/>
</dbReference>
<feature type="region of interest" description="Disordered" evidence="1">
    <location>
        <begin position="45"/>
        <end position="65"/>
    </location>
</feature>
<sequence length="134" mass="14790">MITNLQNVNSSNTHSGASTNTPADPVVQSAVVEAENNTISALTAAAASANETKQDEKNNLSDGTVKDMTDKLNEMADDMNLQLKFVWYRQLDQLGVKMVDISTNKTIKSFPPEDIMKALIRTKEWVGKFLDKEI</sequence>
<dbReference type="Pfam" id="PF03646">
    <property type="entry name" value="FlaG"/>
    <property type="match status" value="1"/>
</dbReference>
<accession>A0ABT9Y4S5</accession>
<dbReference type="RefSeq" id="WP_307222765.1">
    <property type="nucleotide sequence ID" value="NZ_CP116940.1"/>
</dbReference>
<dbReference type="InterPro" id="IPR035924">
    <property type="entry name" value="FlaG-like_sf"/>
</dbReference>
<gene>
    <name evidence="2" type="ORF">J2S01_000529</name>
</gene>
<evidence type="ECO:0000313" key="3">
    <source>
        <dbReference type="Proteomes" id="UP001239167"/>
    </source>
</evidence>
<keyword evidence="3" id="KW-1185">Reference proteome</keyword>